<keyword evidence="3" id="KW-1185">Reference proteome</keyword>
<feature type="transmembrane region" description="Helical" evidence="1">
    <location>
        <begin position="36"/>
        <end position="64"/>
    </location>
</feature>
<sequence>MNSRAAVLTRLVAVRLLWYAGIGAIALMALSQHTQFSVAVVLSAIAIYVPLSMLCLPLMAWLCVGRVTPPAGHGMPPVWPAWLAGALGISLLASYHVLADPALAECGFLLLLVGGDLGLARREAAQFIHVVRLSQTRQ</sequence>
<organism evidence="2 3">
    <name type="scientific">Achromobacter spanius</name>
    <dbReference type="NCBI Taxonomy" id="217203"/>
    <lineage>
        <taxon>Bacteria</taxon>
        <taxon>Pseudomonadati</taxon>
        <taxon>Pseudomonadota</taxon>
        <taxon>Betaproteobacteria</taxon>
        <taxon>Burkholderiales</taxon>
        <taxon>Alcaligenaceae</taxon>
        <taxon>Achromobacter</taxon>
    </lineage>
</organism>
<feature type="transmembrane region" description="Helical" evidence="1">
    <location>
        <begin position="12"/>
        <end position="30"/>
    </location>
</feature>
<keyword evidence="1" id="KW-0812">Transmembrane</keyword>
<evidence type="ECO:0000313" key="2">
    <source>
        <dbReference type="EMBL" id="WFP10557.1"/>
    </source>
</evidence>
<evidence type="ECO:0000313" key="3">
    <source>
        <dbReference type="Proteomes" id="UP001214170"/>
    </source>
</evidence>
<name>A0ABY8H074_9BURK</name>
<reference evidence="2 3" key="1">
    <citation type="submission" date="2023-03" db="EMBL/GenBank/DDBJ databases">
        <title>Achromobacter spanius LIG8.</title>
        <authorList>
            <person name="Shrestha S."/>
        </authorList>
    </citation>
    <scope>NUCLEOTIDE SEQUENCE [LARGE SCALE GENOMIC DNA]</scope>
    <source>
        <strain evidence="2 3">LIG8</strain>
    </source>
</reference>
<gene>
    <name evidence="2" type="ORF">P8T11_12065</name>
</gene>
<dbReference type="RefSeq" id="WP_268081723.1">
    <property type="nucleotide sequence ID" value="NZ_CP106885.1"/>
</dbReference>
<dbReference type="EMBL" id="CP121261">
    <property type="protein sequence ID" value="WFP10557.1"/>
    <property type="molecule type" value="Genomic_DNA"/>
</dbReference>
<keyword evidence="1" id="KW-1133">Transmembrane helix</keyword>
<accession>A0ABY8H074</accession>
<feature type="transmembrane region" description="Helical" evidence="1">
    <location>
        <begin position="76"/>
        <end position="96"/>
    </location>
</feature>
<proteinExistence type="predicted"/>
<evidence type="ECO:0000256" key="1">
    <source>
        <dbReference type="SAM" id="Phobius"/>
    </source>
</evidence>
<protein>
    <submittedName>
        <fullName evidence="2">Uncharacterized protein</fullName>
    </submittedName>
</protein>
<keyword evidence="1" id="KW-0472">Membrane</keyword>
<dbReference type="Proteomes" id="UP001214170">
    <property type="component" value="Chromosome"/>
</dbReference>